<evidence type="ECO:0000313" key="7">
    <source>
        <dbReference type="Proteomes" id="UP001204798"/>
    </source>
</evidence>
<proteinExistence type="predicted"/>
<reference evidence="6 7" key="1">
    <citation type="submission" date="2022-08" db="EMBL/GenBank/DDBJ databases">
        <title>Bacterial and archaeal communities from various locations to study Microbial Dark Matter (Phase II).</title>
        <authorList>
            <person name="Stepanauskas R."/>
        </authorList>
    </citation>
    <scope>NUCLEOTIDE SEQUENCE [LARGE SCALE GENOMIC DNA]</scope>
    <source>
        <strain evidence="6 7">PD1</strain>
    </source>
</reference>
<evidence type="ECO:0000256" key="4">
    <source>
        <dbReference type="ARBA" id="ARBA00023239"/>
    </source>
</evidence>
<dbReference type="Gene3D" id="2.70.98.70">
    <property type="match status" value="1"/>
</dbReference>
<keyword evidence="2" id="KW-0732">Signal</keyword>
<accession>A0ABT2ESG2</accession>
<evidence type="ECO:0000256" key="1">
    <source>
        <dbReference type="ARBA" id="ARBA00004418"/>
    </source>
</evidence>
<dbReference type="PANTHER" id="PTHR39210:SF1">
    <property type="entry name" value="HEPARIN-SULFATE LYASE"/>
    <property type="match status" value="1"/>
</dbReference>
<keyword evidence="4" id="KW-0456">Lyase</keyword>
<evidence type="ECO:0000259" key="5">
    <source>
        <dbReference type="Pfam" id="PF07940"/>
    </source>
</evidence>
<gene>
    <name evidence="6" type="ORF">M2350_003339</name>
</gene>
<dbReference type="Proteomes" id="UP001204798">
    <property type="component" value="Unassembled WGS sequence"/>
</dbReference>
<comment type="caution">
    <text evidence="6">The sequence shown here is derived from an EMBL/GenBank/DDBJ whole genome shotgun (WGS) entry which is preliminary data.</text>
</comment>
<dbReference type="InterPro" id="IPR008929">
    <property type="entry name" value="Chondroitin_lyas"/>
</dbReference>
<feature type="domain" description="Heparinase II/III-like C-terminal" evidence="5">
    <location>
        <begin position="515"/>
        <end position="659"/>
    </location>
</feature>
<dbReference type="PANTHER" id="PTHR39210">
    <property type="entry name" value="HEPARIN-SULFATE LYASE"/>
    <property type="match status" value="1"/>
</dbReference>
<evidence type="ECO:0000256" key="2">
    <source>
        <dbReference type="ARBA" id="ARBA00022729"/>
    </source>
</evidence>
<dbReference type="EMBL" id="JANUCP010000007">
    <property type="protein sequence ID" value="MCS3920902.1"/>
    <property type="molecule type" value="Genomic_DNA"/>
</dbReference>
<name>A0ABT2ESG2_9BACT</name>
<dbReference type="Pfam" id="PF07940">
    <property type="entry name" value="Hepar_II_III_C"/>
    <property type="match status" value="1"/>
</dbReference>
<dbReference type="RefSeq" id="WP_259101249.1">
    <property type="nucleotide sequence ID" value="NZ_CP130454.1"/>
</dbReference>
<evidence type="ECO:0000256" key="3">
    <source>
        <dbReference type="ARBA" id="ARBA00022764"/>
    </source>
</evidence>
<dbReference type="InterPro" id="IPR012480">
    <property type="entry name" value="Hepar_II_III_C"/>
</dbReference>
<protein>
    <recommendedName>
        <fullName evidence="5">Heparinase II/III-like C-terminal domain-containing protein</fullName>
    </recommendedName>
</protein>
<dbReference type="Gene3D" id="1.50.10.100">
    <property type="entry name" value="Chondroitin AC/alginate lyase"/>
    <property type="match status" value="1"/>
</dbReference>
<keyword evidence="3" id="KW-0574">Periplasm</keyword>
<evidence type="ECO:0000313" key="6">
    <source>
        <dbReference type="EMBL" id="MCS3920902.1"/>
    </source>
</evidence>
<keyword evidence="7" id="KW-1185">Reference proteome</keyword>
<comment type="subcellular location">
    <subcellularLocation>
        <location evidence="1">Periplasm</location>
    </subcellularLocation>
</comment>
<organism evidence="6 7">
    <name type="scientific">Candidatus Fervidibacter sacchari</name>
    <dbReference type="NCBI Taxonomy" id="1448929"/>
    <lineage>
        <taxon>Bacteria</taxon>
        <taxon>Candidatus Fervidibacterota</taxon>
        <taxon>Candidatus Fervidibacter</taxon>
    </lineage>
</organism>
<sequence length="939" mass="105843">MKDEVTPLSTLFPPAVREVIQRNYERFEWARSWVDLVGAEKALMDWGDEKTLWLLVPSQDIGRAMGSAPWYPPCPACGRYAAYRAVDPLRSWQVECVHCKARFPANDFDAFFESGRDERGIFRRERANPDLLVPMVNAPVSAVDDGTGWVDPKGQRHFFVPVACRERWIRLLSFLKQWARAFIVTDDIRFARATLLLLFRIAQVYPNMDFAPYAQLGAFESYGHSGLGRIFGRISETGVAMVCAEAYDAVKPALNDPTLLASLSQLTNQPLTPAKLRETVEVGLLREMVASFQEQPPRIRGNIGSTHLAYAMVALALNDFDALLWLDDPQWDENLSVVFAELVDRDGVGSESSPGYNFGWAFSFWWLMEVLTRVDCDPLRFSERFGAVVKRMLKAPFRLLVAGVTPNIGDHGQCCNPRKSLLPPEVYVSAFGHFGDRDLASMAFWANEGKWEGLHPTITHPEPEKLLSRMKEREPSNPIPTDSFLRAGYGLVALTNPSPRSLSEKVWVWLYFGRNAHFGHSHRDQLNFGMFWLGVDILPDIGYPPWTIEHPFSDHFVRNTISHNTVVIDRKPQRKSWSGRCLGFAETPVASFAWVEANNAYFPHRVERLLVLMPLGEGAYLLDILWVKGGNEHLLSFHTAPAKVEGEFGKLDAAPDPFKVANEESGLTFLRWFGEAPSTETPYVAQFLLQQGLTLQVQCLTDAQRFLAEATISKHNEEKVLPYLIQRRQSDSSVFVTVIEPFVEKPSCRKALLCPVSPLDCLSSGKPVAVRVELEDGGTDWIFADPEGNCLWQWGDGWKVRGKLAIVRERKNNSAALLWQGDVLATTRYSLKLPSTAVTGQVKDFSRGWEDAWLLVDRLSTPVSSVPIGKFVRVETELERDAAFVWQKLEQTPDGILLHFGDTHFIVGRRNGEWRYLFARGAPVIIPTLVVNCEGGEKT</sequence>